<proteinExistence type="predicted"/>
<sequence length="373" mass="39718">MIDGAPPQAAIVACVGVAAWKRASVARLIAADGRASGPSADLGRPAFRARAGPALRRARDLGGAVGVWPSRAPADIESQAQALGVPLVCIEDGFIRSAGLGAECRPPASIVLDRAGVHFDPRRPSDLELHLTHDHFGETLTSRAQQLIERIVALGVTKYNLSGQAPPFRGGRRTVLVPGQVEDDLSVKLGGAGVAGNLDLLRRVRQIEPDAVVLYRPHPDVEAGYRKGLIRDADALRYVDQVLRGHALPALLTSVDAVHVLTSLTGFEALLRGREVVVHGQPFYAGWGLTRDLSPPPRRGRRLALAELAAAALILYPRYIDPMTGETCSPETLVARLADQPEPRPGLLPALRRLQVGAFRSLDMAAATSMANG</sequence>
<dbReference type="InterPro" id="IPR007833">
    <property type="entry name" value="Capsule_polysaccharide_synth"/>
</dbReference>
<dbReference type="CDD" id="cd16439">
    <property type="entry name" value="beta_Kdo_transferase_KpsC_2"/>
    <property type="match status" value="1"/>
</dbReference>
<name>B0T6Z8_CAUSK</name>
<dbReference type="STRING" id="366602.Caul_2085"/>
<dbReference type="KEGG" id="cak:Caul_2085"/>
<dbReference type="AlphaFoldDB" id="B0T6Z8"/>
<dbReference type="GO" id="GO:0000271">
    <property type="term" value="P:polysaccharide biosynthetic process"/>
    <property type="evidence" value="ECO:0007669"/>
    <property type="project" value="InterPro"/>
</dbReference>
<reference evidence="1" key="1">
    <citation type="submission" date="2008-01" db="EMBL/GenBank/DDBJ databases">
        <title>Complete sequence of chromosome of Caulobacter sp. K31.</title>
        <authorList>
            <consortium name="US DOE Joint Genome Institute"/>
            <person name="Copeland A."/>
            <person name="Lucas S."/>
            <person name="Lapidus A."/>
            <person name="Barry K."/>
            <person name="Glavina del Rio T."/>
            <person name="Dalin E."/>
            <person name="Tice H."/>
            <person name="Pitluck S."/>
            <person name="Bruce D."/>
            <person name="Goodwin L."/>
            <person name="Thompson L.S."/>
            <person name="Brettin T."/>
            <person name="Detter J.C."/>
            <person name="Han C."/>
            <person name="Schmutz J."/>
            <person name="Larimer F."/>
            <person name="Land M."/>
            <person name="Hauser L."/>
            <person name="Kyrpides N."/>
            <person name="Kim E."/>
            <person name="Stephens C."/>
            <person name="Richardson P."/>
        </authorList>
    </citation>
    <scope>NUCLEOTIDE SEQUENCE [LARGE SCALE GENOMIC DNA]</scope>
    <source>
        <strain evidence="1">K31</strain>
    </source>
</reference>
<dbReference type="HOGENOM" id="CLU_048725_0_0_5"/>
<gene>
    <name evidence="1" type="ordered locus">Caul_2085</name>
</gene>
<accession>B0T6Z8</accession>
<dbReference type="OrthoDB" id="543755at2"/>
<dbReference type="eggNOG" id="COG3563">
    <property type="taxonomic scope" value="Bacteria"/>
</dbReference>
<organism evidence="1">
    <name type="scientific">Caulobacter sp. (strain K31)</name>
    <dbReference type="NCBI Taxonomy" id="366602"/>
    <lineage>
        <taxon>Bacteria</taxon>
        <taxon>Pseudomonadati</taxon>
        <taxon>Pseudomonadota</taxon>
        <taxon>Alphaproteobacteria</taxon>
        <taxon>Caulobacterales</taxon>
        <taxon>Caulobacteraceae</taxon>
        <taxon>Caulobacter</taxon>
    </lineage>
</organism>
<protein>
    <submittedName>
        <fullName evidence="1">Capsule polysaccharide biosynthesis protein</fullName>
    </submittedName>
</protein>
<dbReference type="Pfam" id="PF05159">
    <property type="entry name" value="Capsule_synth"/>
    <property type="match status" value="2"/>
</dbReference>
<dbReference type="GO" id="GO:0015774">
    <property type="term" value="P:polysaccharide transport"/>
    <property type="evidence" value="ECO:0007669"/>
    <property type="project" value="InterPro"/>
</dbReference>
<dbReference type="EMBL" id="CP000927">
    <property type="protein sequence ID" value="ABZ71213.1"/>
    <property type="molecule type" value="Genomic_DNA"/>
</dbReference>
<evidence type="ECO:0000313" key="1">
    <source>
        <dbReference type="EMBL" id="ABZ71213.1"/>
    </source>
</evidence>